<feature type="compositionally biased region" description="Basic and acidic residues" evidence="1">
    <location>
        <begin position="666"/>
        <end position="683"/>
    </location>
</feature>
<feature type="region of interest" description="Disordered" evidence="1">
    <location>
        <begin position="1092"/>
        <end position="1161"/>
    </location>
</feature>
<feature type="compositionally biased region" description="Basic and acidic residues" evidence="1">
    <location>
        <begin position="295"/>
        <end position="314"/>
    </location>
</feature>
<dbReference type="SUPFAM" id="SSF52540">
    <property type="entry name" value="P-loop containing nucleoside triphosphate hydrolases"/>
    <property type="match status" value="1"/>
</dbReference>
<dbReference type="Proteomes" id="UP000694941">
    <property type="component" value="Unplaced"/>
</dbReference>
<feature type="region of interest" description="Disordered" evidence="1">
    <location>
        <begin position="53"/>
        <end position="159"/>
    </location>
</feature>
<accession>A0ABM1B1C9</accession>
<feature type="region of interest" description="Disordered" evidence="1">
    <location>
        <begin position="1"/>
        <end position="38"/>
    </location>
</feature>
<feature type="region of interest" description="Disordered" evidence="1">
    <location>
        <begin position="456"/>
        <end position="489"/>
    </location>
</feature>
<keyword evidence="2" id="KW-1185">Reference proteome</keyword>
<organism evidence="2 3">
    <name type="scientific">Limulus polyphemus</name>
    <name type="common">Atlantic horseshoe crab</name>
    <dbReference type="NCBI Taxonomy" id="6850"/>
    <lineage>
        <taxon>Eukaryota</taxon>
        <taxon>Metazoa</taxon>
        <taxon>Ecdysozoa</taxon>
        <taxon>Arthropoda</taxon>
        <taxon>Chelicerata</taxon>
        <taxon>Merostomata</taxon>
        <taxon>Xiphosura</taxon>
        <taxon>Limulidae</taxon>
        <taxon>Limulus</taxon>
    </lineage>
</organism>
<feature type="compositionally biased region" description="Basic and acidic residues" evidence="1">
    <location>
        <begin position="217"/>
        <end position="231"/>
    </location>
</feature>
<dbReference type="PROSITE" id="PS50096">
    <property type="entry name" value="IQ"/>
    <property type="match status" value="2"/>
</dbReference>
<evidence type="ECO:0000313" key="2">
    <source>
        <dbReference type="Proteomes" id="UP000694941"/>
    </source>
</evidence>
<reference evidence="3" key="1">
    <citation type="submission" date="2025-08" db="UniProtKB">
        <authorList>
            <consortium name="RefSeq"/>
        </authorList>
    </citation>
    <scope>IDENTIFICATION</scope>
    <source>
        <tissue evidence="3">Muscle</tissue>
    </source>
</reference>
<dbReference type="InterPro" id="IPR000048">
    <property type="entry name" value="IQ_motif_EF-hand-BS"/>
</dbReference>
<dbReference type="CDD" id="cd23767">
    <property type="entry name" value="IQCD"/>
    <property type="match status" value="2"/>
</dbReference>
<feature type="compositionally biased region" description="Basic and acidic residues" evidence="1">
    <location>
        <begin position="340"/>
        <end position="349"/>
    </location>
</feature>
<feature type="compositionally biased region" description="Basic and acidic residues" evidence="1">
    <location>
        <begin position="1092"/>
        <end position="1107"/>
    </location>
</feature>
<feature type="compositionally biased region" description="Polar residues" evidence="1">
    <location>
        <begin position="1108"/>
        <end position="1118"/>
    </location>
</feature>
<evidence type="ECO:0000256" key="1">
    <source>
        <dbReference type="SAM" id="MobiDB-lite"/>
    </source>
</evidence>
<dbReference type="Pfam" id="PF00612">
    <property type="entry name" value="IQ"/>
    <property type="match status" value="2"/>
</dbReference>
<feature type="compositionally biased region" description="Polar residues" evidence="1">
    <location>
        <begin position="1151"/>
        <end position="1161"/>
    </location>
</feature>
<sequence>MGGFLSKFRWKKQEFGEGSEQQTPEDEEKNEKPISAEEELISTEKPETKELLKEEVNVDTVPGVIASPETQDAPKYEEKSPDVLQSTPTISLTVPDSEHGGTQKEDKENKTISTETNFENKDTSDVVVEPTGTTAPTISSETAKEPPQSTSTLPTSDDVKFETTETLIEAPQSTTVPEIEELSKEIPQPSYTPVITGVNSETQEKTDVVDPGTLLKEQQEKQLKSESKTLQEQKNILPSETTDDDYEWVDPLSDLPTSQAISEDKSISLQFQELTSDEASENKETILFQAEEEDKCEHEIESKSIEISDPRVTEEATPSSSFPESISTTSTITSTTDGIQKMKMEDKKSNITESQMLTEYLSTSDMEVLNQTEEKMEFTDTFKEQQMEIKRVEYVDKSTAEELKVGDTVKVDQINEEIPLYEDREDSGVDPYDTQIVTEQEQIQLDMPTLNVNESTHTVDPKGSTNEMTLDIPKTEDLPDYSGPHTPEEEDAAVKIQSAFRGFIARKQYLENKVNYEHSDFAQRSENVLNDTKIELLHDFTETGDIEAEKELRKDKHAEIILKEDERVNVINLDEISPESLDEPKPEEYPQLEDHLKFMDNKEDTQDSLEEDKAAIRIQAAFRGYKVRREMKHEHPHIVLDKTQQGEDQESEYKEEEGFLTEDKCQEELQKHLNTEHSARESQNDNFESTDKLLISEFDQLQSFIESHSEPKIYLSATDEGSELGTEQNKQQQTSTTSYTKITSTFGLESQEYEDTTDIQLPTQQVCEVTETTPKLQEDDALLGHPIMPPQKEAIVDMTSLLDKQDRNDTSSTEVGVFDINSVSQSQVSNIDTSEEIPIVVPLKITGTESFQEDTDDVMAHQEQHVLHTDVNQTSVYSAPQKSFEKAMIIVDETVETEKDPTLISDEHKEIYKPNSLSDTTSVLEDSIDILNKLEPQSIPDSSTQFASSECAPYTFTTRLVEEDSKSKCSTDNAIENITIPFETEKSVENIETQQAEHFVELQEAECTSLNTSASLQPLLDEEQSIRPRASCDNIEATEGTAFPEVLSEEQTVSNKSVTHSNVLKDLQQLIEEVKVSDAAITEELNLLKEQNEDKASQNESIVRDQKTLLNQSSNTTSHSEEQPTDKSINVQEVKMESEPMSGTWVEGEQNDPSSTPSGQI</sequence>
<feature type="compositionally biased region" description="Polar residues" evidence="1">
    <location>
        <begin position="131"/>
        <end position="155"/>
    </location>
</feature>
<feature type="region of interest" description="Disordered" evidence="1">
    <location>
        <begin position="666"/>
        <end position="686"/>
    </location>
</feature>
<dbReference type="GeneID" id="106457874"/>
<dbReference type="Gene3D" id="1.20.5.190">
    <property type="match status" value="1"/>
</dbReference>
<feature type="compositionally biased region" description="Polar residues" evidence="1">
    <location>
        <begin position="456"/>
        <end position="468"/>
    </location>
</feature>
<name>A0ABM1B1C9_LIMPO</name>
<feature type="compositionally biased region" description="Polar residues" evidence="1">
    <location>
        <begin position="189"/>
        <end position="201"/>
    </location>
</feature>
<dbReference type="SMART" id="SM00015">
    <property type="entry name" value="IQ"/>
    <property type="match status" value="2"/>
</dbReference>
<dbReference type="RefSeq" id="XP_013772795.1">
    <property type="nucleotide sequence ID" value="XM_013917341.2"/>
</dbReference>
<feature type="compositionally biased region" description="Basic and acidic residues" evidence="1">
    <location>
        <begin position="96"/>
        <end position="110"/>
    </location>
</feature>
<feature type="compositionally biased region" description="Polar residues" evidence="1">
    <location>
        <begin position="83"/>
        <end position="94"/>
    </location>
</feature>
<feature type="compositionally biased region" description="Basic and acidic residues" evidence="1">
    <location>
        <begin position="72"/>
        <end position="81"/>
    </location>
</feature>
<feature type="region of interest" description="Disordered" evidence="1">
    <location>
        <begin position="171"/>
        <end position="248"/>
    </location>
</feature>
<proteinExistence type="predicted"/>
<evidence type="ECO:0000313" key="3">
    <source>
        <dbReference type="RefSeq" id="XP_013772795.1"/>
    </source>
</evidence>
<feature type="compositionally biased region" description="Low complexity" evidence="1">
    <location>
        <begin position="317"/>
        <end position="336"/>
    </location>
</feature>
<dbReference type="InterPro" id="IPR027417">
    <property type="entry name" value="P-loop_NTPase"/>
</dbReference>
<gene>
    <name evidence="3" type="primary">LOC106457874</name>
</gene>
<protein>
    <submittedName>
        <fullName evidence="3">Uncharacterized protein LOC106457874</fullName>
    </submittedName>
</protein>
<feature type="region of interest" description="Disordered" evidence="1">
    <location>
        <begin position="292"/>
        <end position="349"/>
    </location>
</feature>